<dbReference type="InterPro" id="IPR001245">
    <property type="entry name" value="Ser-Thr/Tyr_kinase_cat_dom"/>
</dbReference>
<dbReference type="Gene3D" id="1.10.510.10">
    <property type="entry name" value="Transferase(Phosphotransferase) domain 1"/>
    <property type="match status" value="1"/>
</dbReference>
<keyword evidence="2 4" id="KW-0547">Nucleotide-binding</keyword>
<evidence type="ECO:0000313" key="6">
    <source>
        <dbReference type="EMBL" id="OHS99434.1"/>
    </source>
</evidence>
<organism evidence="6 7">
    <name type="scientific">Tritrichomonas foetus</name>
    <dbReference type="NCBI Taxonomy" id="1144522"/>
    <lineage>
        <taxon>Eukaryota</taxon>
        <taxon>Metamonada</taxon>
        <taxon>Parabasalia</taxon>
        <taxon>Tritrichomonadida</taxon>
        <taxon>Tritrichomonadidae</taxon>
        <taxon>Tritrichomonas</taxon>
    </lineage>
</organism>
<dbReference type="Proteomes" id="UP000179807">
    <property type="component" value="Unassembled WGS sequence"/>
</dbReference>
<keyword evidence="6" id="KW-0418">Kinase</keyword>
<dbReference type="InterPro" id="IPR000719">
    <property type="entry name" value="Prot_kinase_dom"/>
</dbReference>
<keyword evidence="1" id="KW-0723">Serine/threonine-protein kinase</keyword>
<dbReference type="InterPro" id="IPR011009">
    <property type="entry name" value="Kinase-like_dom_sf"/>
</dbReference>
<reference evidence="6" key="1">
    <citation type="submission" date="2016-10" db="EMBL/GenBank/DDBJ databases">
        <authorList>
            <person name="Benchimol M."/>
            <person name="Almeida L.G."/>
            <person name="Vasconcelos A.T."/>
            <person name="Perreira-Neves A."/>
            <person name="Rosa I.A."/>
            <person name="Tasca T."/>
            <person name="Bogo M.R."/>
            <person name="de Souza W."/>
        </authorList>
    </citation>
    <scope>NUCLEOTIDE SEQUENCE [LARGE SCALE GENOMIC DNA]</scope>
    <source>
        <strain evidence="6">K</strain>
    </source>
</reference>
<dbReference type="SUPFAM" id="SSF48371">
    <property type="entry name" value="ARM repeat"/>
    <property type="match status" value="1"/>
</dbReference>
<keyword evidence="7" id="KW-1185">Reference proteome</keyword>
<dbReference type="InterPro" id="IPR051681">
    <property type="entry name" value="Ser/Thr_Kinases-Pseudokinases"/>
</dbReference>
<dbReference type="RefSeq" id="XP_068352571.1">
    <property type="nucleotide sequence ID" value="XM_068494237.1"/>
</dbReference>
<evidence type="ECO:0000256" key="3">
    <source>
        <dbReference type="ARBA" id="ARBA00022840"/>
    </source>
</evidence>
<evidence type="ECO:0000256" key="4">
    <source>
        <dbReference type="PROSITE-ProRule" id="PRU10141"/>
    </source>
</evidence>
<dbReference type="GO" id="GO:0004674">
    <property type="term" value="F:protein serine/threonine kinase activity"/>
    <property type="evidence" value="ECO:0007669"/>
    <property type="project" value="UniProtKB-KW"/>
</dbReference>
<dbReference type="PANTHER" id="PTHR44329:SF214">
    <property type="entry name" value="PROTEIN KINASE DOMAIN-CONTAINING PROTEIN"/>
    <property type="match status" value="1"/>
</dbReference>
<protein>
    <submittedName>
        <fullName evidence="6">TKL family protein kinase</fullName>
    </submittedName>
</protein>
<dbReference type="VEuPathDB" id="TrichDB:TRFO_08354"/>
<proteinExistence type="predicted"/>
<dbReference type="InterPro" id="IPR016024">
    <property type="entry name" value="ARM-type_fold"/>
</dbReference>
<dbReference type="GeneID" id="94828941"/>
<evidence type="ECO:0000256" key="1">
    <source>
        <dbReference type="ARBA" id="ARBA00022527"/>
    </source>
</evidence>
<dbReference type="InterPro" id="IPR008271">
    <property type="entry name" value="Ser/Thr_kinase_AS"/>
</dbReference>
<keyword evidence="3 4" id="KW-0067">ATP-binding</keyword>
<sequence>MIESSLHLQIRIDQKKMTNLLSHVSPELKQYLVQLEDLEMQAVVGQGTYGQVSKAVHKPTGKLCAVKKLLYEEIRGKDLIDFCREVDVLAKCDNMFLVPFYGWTSQIPLLIVTEFIPNGSLFAALRHRKGTPNLTPTQKTIIAIGVAKGMMSLHEKGIVHRDLKSLNVLLDKKIFPKICDFGVSRFVSGNNESDVMTKDVGTPHWMAPELFLSNNYTNKVDVYAYGIMLWEMLSETAPFQGKNGVQIAMVVCQNQERPAFPEKTSKPLKKFIAACWAQDPDDRPTFEQAYDVLISKKVMFEGTEPSAIDYVLTVINDDDIMRKEKLVSFGPPLKYNKAEVIAQGPRKKSGTVVQRRGFKPISPLAASPTGDVNNVGNVKLPNYEENFNLVCQNLTAANSQEFFTNCLQVIHPTSPPQIVTLVIDRIYKLIKGNQKYFNDFIQAGWLNRLPIGSDESVSITFNILKFVSSQMPTAITKPLIRYISPFINSVYGVKTLCILQPIFMIFDRIENGWIASDHLISFSAQFMEACPLEYLQALNYLLTTYSQFKSARMDYVYPILNNAILKPDNRIINVIYSMMLEFYSPQFYVSADVILRHLSNPETCTVCLSYIMKQKTEHLTKEIMYYLLGMLPTRREAYYAILCSCDRTKSGDSLVEFGGSWMTDGRMDTKMVIDLILVLYVFAELRPIISSFPELPPFLMSACTSQDPIIISAASAIVLKSIIFPQFSERIITSGFFMEYIKAVRPLTDDMSIKTCINFVDTISRVVYVEHFDYLIDYLARFVQNINAYTLSTISALASMCQYPDTAEKVKSYNLMPFIKTASTDANCLPYCQAVLAKIA</sequence>
<dbReference type="GO" id="GO:0005524">
    <property type="term" value="F:ATP binding"/>
    <property type="evidence" value="ECO:0007669"/>
    <property type="project" value="UniProtKB-UniRule"/>
</dbReference>
<dbReference type="InterPro" id="IPR017441">
    <property type="entry name" value="Protein_kinase_ATP_BS"/>
</dbReference>
<dbReference type="SUPFAM" id="SSF56112">
    <property type="entry name" value="Protein kinase-like (PK-like)"/>
    <property type="match status" value="1"/>
</dbReference>
<dbReference type="PANTHER" id="PTHR44329">
    <property type="entry name" value="SERINE/THREONINE-PROTEIN KINASE TNNI3K-RELATED"/>
    <property type="match status" value="1"/>
</dbReference>
<keyword evidence="6" id="KW-0808">Transferase</keyword>
<dbReference type="Gene3D" id="3.30.200.20">
    <property type="entry name" value="Phosphorylase Kinase, domain 1"/>
    <property type="match status" value="1"/>
</dbReference>
<gene>
    <name evidence="6" type="ORF">TRFO_08354</name>
</gene>
<dbReference type="OrthoDB" id="431169at2759"/>
<feature type="binding site" evidence="4">
    <location>
        <position position="68"/>
    </location>
    <ligand>
        <name>ATP</name>
        <dbReference type="ChEBI" id="CHEBI:30616"/>
    </ligand>
</feature>
<name>A0A1J4JJU6_9EUKA</name>
<dbReference type="CDD" id="cd13999">
    <property type="entry name" value="STKc_MAP3K-like"/>
    <property type="match status" value="1"/>
</dbReference>
<feature type="domain" description="Protein kinase" evidence="5">
    <location>
        <begin position="38"/>
        <end position="300"/>
    </location>
</feature>
<dbReference type="PROSITE" id="PS00108">
    <property type="entry name" value="PROTEIN_KINASE_ST"/>
    <property type="match status" value="1"/>
</dbReference>
<dbReference type="SMART" id="SM00220">
    <property type="entry name" value="S_TKc"/>
    <property type="match status" value="1"/>
</dbReference>
<accession>A0A1J4JJU6</accession>
<dbReference type="AlphaFoldDB" id="A0A1J4JJU6"/>
<evidence type="ECO:0000256" key="2">
    <source>
        <dbReference type="ARBA" id="ARBA00022741"/>
    </source>
</evidence>
<dbReference type="PRINTS" id="PR00109">
    <property type="entry name" value="TYRKINASE"/>
</dbReference>
<evidence type="ECO:0000259" key="5">
    <source>
        <dbReference type="PROSITE" id="PS50011"/>
    </source>
</evidence>
<comment type="caution">
    <text evidence="6">The sequence shown here is derived from an EMBL/GenBank/DDBJ whole genome shotgun (WGS) entry which is preliminary data.</text>
</comment>
<dbReference type="PROSITE" id="PS50011">
    <property type="entry name" value="PROTEIN_KINASE_DOM"/>
    <property type="match status" value="1"/>
</dbReference>
<evidence type="ECO:0000313" key="7">
    <source>
        <dbReference type="Proteomes" id="UP000179807"/>
    </source>
</evidence>
<dbReference type="Pfam" id="PF00069">
    <property type="entry name" value="Pkinase"/>
    <property type="match status" value="1"/>
</dbReference>
<dbReference type="PROSITE" id="PS00107">
    <property type="entry name" value="PROTEIN_KINASE_ATP"/>
    <property type="match status" value="1"/>
</dbReference>
<dbReference type="EMBL" id="MLAK01001004">
    <property type="protein sequence ID" value="OHS99434.1"/>
    <property type="molecule type" value="Genomic_DNA"/>
</dbReference>